<dbReference type="KEGG" id="nmes:H9L09_10000"/>
<dbReference type="Proteomes" id="UP000515947">
    <property type="component" value="Chromosome"/>
</dbReference>
<keyword evidence="2" id="KW-1185">Reference proteome</keyword>
<name>A0A7G9RG74_9ACTN</name>
<dbReference type="AlphaFoldDB" id="A0A7G9RG74"/>
<evidence type="ECO:0000313" key="2">
    <source>
        <dbReference type="Proteomes" id="UP000515947"/>
    </source>
</evidence>
<dbReference type="RefSeq" id="WP_187580439.1">
    <property type="nucleotide sequence ID" value="NZ_CP060713.1"/>
</dbReference>
<proteinExistence type="predicted"/>
<accession>A0A7G9RG74</accession>
<sequence>MTSELGRLVVSDLRYLQRQWSSVDRLEEDNLRRDSATLRRLLIDNGNGLLTNYWKSLGHKGQIKVTTVDMRAYLEGVDLKALQFAGAGGARNGGAQVSATLVSSKVLTEEEIRNRYERATDGPPTRTSTLSTFLDSTGIRVAGVAVSRRNIIQFVGNRLGGVHFDETRGHAKAHVAEQFAALDSAVEMKVADLNAIYFELLSIGQSVLDSEQVQELMLD</sequence>
<evidence type="ECO:0000313" key="1">
    <source>
        <dbReference type="EMBL" id="QNN54599.1"/>
    </source>
</evidence>
<gene>
    <name evidence="1" type="ORF">H9L09_10000</name>
</gene>
<dbReference type="EMBL" id="CP060713">
    <property type="protein sequence ID" value="QNN54599.1"/>
    <property type="molecule type" value="Genomic_DNA"/>
</dbReference>
<reference evidence="1 2" key="1">
    <citation type="submission" date="2020-08" db="EMBL/GenBank/DDBJ databases">
        <title>Genome sequence of Nocardioides mesophilus KACC 16243T.</title>
        <authorList>
            <person name="Hyun D.-W."/>
            <person name="Bae J.-W."/>
        </authorList>
    </citation>
    <scope>NUCLEOTIDE SEQUENCE [LARGE SCALE GENOMIC DNA]</scope>
    <source>
        <strain evidence="1 2">KACC 16243</strain>
    </source>
</reference>
<organism evidence="1 2">
    <name type="scientific">Nocardioides mesophilus</name>
    <dbReference type="NCBI Taxonomy" id="433659"/>
    <lineage>
        <taxon>Bacteria</taxon>
        <taxon>Bacillati</taxon>
        <taxon>Actinomycetota</taxon>
        <taxon>Actinomycetes</taxon>
        <taxon>Propionibacteriales</taxon>
        <taxon>Nocardioidaceae</taxon>
        <taxon>Nocardioides</taxon>
    </lineage>
</organism>
<protein>
    <submittedName>
        <fullName evidence="1">Uncharacterized protein</fullName>
    </submittedName>
</protein>